<proteinExistence type="predicted"/>
<feature type="domain" description="DUF2520" evidence="2">
    <location>
        <begin position="138"/>
        <end position="265"/>
    </location>
</feature>
<name>V7IA20_9CLOT</name>
<sequence length="294" mass="32335">MEIGFIGAGKVGKALGLYFTAHGLNVSGYCSRTEKSAIEAAVLTSSRAFRTLRELADSSDIIFITVPDQALKEVDEEVSAMLDKNVIDCDVTWFHVSGAHSSDILERIRKAGCETGSMHPLQSFGDPYGSAEMLKRSWFTLEGTDKAVMAAKSLLDKTYGKHFLIKAEDKPLYHAGASVVSNFMVTLLESGISLFEAAGMDRNDIFHAIEPLIGSTLSNIREKGTIDALTGPIIRGDYDTVSVHMKSIGEKMPSELESYRAMAYRTVKMLDGKRLTHGQVEEFERILEVRIDGR</sequence>
<dbReference type="InterPro" id="IPR036291">
    <property type="entry name" value="NAD(P)-bd_dom_sf"/>
</dbReference>
<dbReference type="AlphaFoldDB" id="V7IA20"/>
<dbReference type="Gene3D" id="3.40.50.720">
    <property type="entry name" value="NAD(P)-binding Rossmann-like Domain"/>
    <property type="match status" value="1"/>
</dbReference>
<dbReference type="eggNOG" id="COG5495">
    <property type="taxonomic scope" value="Bacteria"/>
</dbReference>
<dbReference type="SUPFAM" id="SSF51735">
    <property type="entry name" value="NAD(P)-binding Rossmann-fold domains"/>
    <property type="match status" value="1"/>
</dbReference>
<feature type="domain" description="Pyrroline-5-carboxylate reductase catalytic N-terminal" evidence="1">
    <location>
        <begin position="3"/>
        <end position="89"/>
    </location>
</feature>
<gene>
    <name evidence="3" type="ORF">T472_0202640</name>
</gene>
<dbReference type="SUPFAM" id="SSF48179">
    <property type="entry name" value="6-phosphogluconate dehydrogenase C-terminal domain-like"/>
    <property type="match status" value="1"/>
</dbReference>
<evidence type="ECO:0000259" key="1">
    <source>
        <dbReference type="Pfam" id="PF03807"/>
    </source>
</evidence>
<dbReference type="EMBL" id="AXUN02000039">
    <property type="protein sequence ID" value="ETA82136.1"/>
    <property type="molecule type" value="Genomic_DNA"/>
</dbReference>
<dbReference type="STRING" id="994573.T472_0202640"/>
<accession>V7IA20</accession>
<dbReference type="Proteomes" id="UP000017747">
    <property type="component" value="Unassembled WGS sequence"/>
</dbReference>
<evidence type="ECO:0000313" key="4">
    <source>
        <dbReference type="Proteomes" id="UP000017747"/>
    </source>
</evidence>
<evidence type="ECO:0000313" key="3">
    <source>
        <dbReference type="EMBL" id="ETA82136.1"/>
    </source>
</evidence>
<dbReference type="InterPro" id="IPR037108">
    <property type="entry name" value="TM1727-like_C_sf"/>
</dbReference>
<dbReference type="PANTHER" id="PTHR40459">
    <property type="entry name" value="CONSERVED HYPOTHETICAL ALANINE AND LEUCINE RICH PROTEIN"/>
    <property type="match status" value="1"/>
</dbReference>
<dbReference type="Pfam" id="PF03807">
    <property type="entry name" value="F420_oxidored"/>
    <property type="match status" value="1"/>
</dbReference>
<organism evidence="3 4">
    <name type="scientific">Youngiibacter fragilis 232.1</name>
    <dbReference type="NCBI Taxonomy" id="994573"/>
    <lineage>
        <taxon>Bacteria</taxon>
        <taxon>Bacillati</taxon>
        <taxon>Bacillota</taxon>
        <taxon>Clostridia</taxon>
        <taxon>Eubacteriales</taxon>
        <taxon>Clostridiaceae</taxon>
        <taxon>Youngiibacter</taxon>
    </lineage>
</organism>
<dbReference type="OrthoDB" id="9810755at2"/>
<dbReference type="Pfam" id="PF10728">
    <property type="entry name" value="DUF2520"/>
    <property type="match status" value="1"/>
</dbReference>
<dbReference type="InterPro" id="IPR018931">
    <property type="entry name" value="DUF2520"/>
</dbReference>
<comment type="caution">
    <text evidence="3">The sequence shown here is derived from an EMBL/GenBank/DDBJ whole genome shotgun (WGS) entry which is preliminary data.</text>
</comment>
<dbReference type="RefSeq" id="WP_023389125.1">
    <property type="nucleotide sequence ID" value="NZ_AXUN02000039.1"/>
</dbReference>
<dbReference type="InterPro" id="IPR008927">
    <property type="entry name" value="6-PGluconate_DH-like_C_sf"/>
</dbReference>
<dbReference type="PANTHER" id="PTHR40459:SF1">
    <property type="entry name" value="CONSERVED HYPOTHETICAL ALANINE AND LEUCINE RICH PROTEIN"/>
    <property type="match status" value="1"/>
</dbReference>
<evidence type="ECO:0008006" key="5">
    <source>
        <dbReference type="Google" id="ProtNLM"/>
    </source>
</evidence>
<dbReference type="InterPro" id="IPR028939">
    <property type="entry name" value="P5C_Rdtase_cat_N"/>
</dbReference>
<reference evidence="3 4" key="1">
    <citation type="journal article" date="2014" name="Genome Announc.">
        <title>Genome Sequence of Youngiibacter fragilis, the Type Strain of the Genus Youngiibacter.</title>
        <authorList>
            <person name="Wawrik C.B."/>
            <person name="Callaghan A.V."/>
            <person name="Stamps B.W."/>
            <person name="Wawrik B."/>
        </authorList>
    </citation>
    <scope>NUCLEOTIDE SEQUENCE [LARGE SCALE GENOMIC DNA]</scope>
    <source>
        <strain evidence="3 4">232.1</strain>
    </source>
</reference>
<protein>
    <recommendedName>
        <fullName evidence="5">DUF2520 domain-containing protein</fullName>
    </recommendedName>
</protein>
<evidence type="ECO:0000259" key="2">
    <source>
        <dbReference type="Pfam" id="PF10728"/>
    </source>
</evidence>
<dbReference type="Gene3D" id="1.10.1040.20">
    <property type="entry name" value="ProC-like, C-terminal domain"/>
    <property type="match status" value="1"/>
</dbReference>
<keyword evidence="4" id="KW-1185">Reference proteome</keyword>